<gene>
    <name evidence="2" type="ORF">VQ02_15340</name>
</gene>
<feature type="chain" id="PRO_5005281864" evidence="1">
    <location>
        <begin position="28"/>
        <end position="159"/>
    </location>
</feature>
<evidence type="ECO:0000313" key="2">
    <source>
        <dbReference type="EMBL" id="KMO36464.1"/>
    </source>
</evidence>
<organism evidence="2 3">
    <name type="scientific">Methylobacterium variabile</name>
    <dbReference type="NCBI Taxonomy" id="298794"/>
    <lineage>
        <taxon>Bacteria</taxon>
        <taxon>Pseudomonadati</taxon>
        <taxon>Pseudomonadota</taxon>
        <taxon>Alphaproteobacteria</taxon>
        <taxon>Hyphomicrobiales</taxon>
        <taxon>Methylobacteriaceae</taxon>
        <taxon>Methylobacterium</taxon>
    </lineage>
</organism>
<dbReference type="Proteomes" id="UP000035955">
    <property type="component" value="Unassembled WGS sequence"/>
</dbReference>
<dbReference type="PATRIC" id="fig|298794.3.peg.7993"/>
<proteinExistence type="predicted"/>
<sequence>MRTLVRGPAVALAVLGVVLPASGPARARDLPRQVQAEIDADIRECRPEKVVLGRGFVSQRDVNGDGTPDFILDYGAFQCGDRAAFYCGSGGCTTKVFVSTGRNGYAKVFDEIVRGMQFRTVNGRPAMMLNLHGSACGKVGAEPCGKTLTWNGTRFASAR</sequence>
<dbReference type="AlphaFoldDB" id="A0A0J6SRY5"/>
<dbReference type="EMBL" id="LABY01000099">
    <property type="protein sequence ID" value="KMO36464.1"/>
    <property type="molecule type" value="Genomic_DNA"/>
</dbReference>
<feature type="signal peptide" evidence="1">
    <location>
        <begin position="1"/>
        <end position="27"/>
    </location>
</feature>
<dbReference type="RefSeq" id="WP_048445067.1">
    <property type="nucleotide sequence ID" value="NZ_LABY01000099.1"/>
</dbReference>
<accession>A0A0J6SRY5</accession>
<keyword evidence="3" id="KW-1185">Reference proteome</keyword>
<evidence type="ECO:0000256" key="1">
    <source>
        <dbReference type="SAM" id="SignalP"/>
    </source>
</evidence>
<keyword evidence="1" id="KW-0732">Signal</keyword>
<protein>
    <submittedName>
        <fullName evidence="2">Uncharacterized protein</fullName>
    </submittedName>
</protein>
<name>A0A0J6SRY5_9HYPH</name>
<reference evidence="2 3" key="1">
    <citation type="submission" date="2015-03" db="EMBL/GenBank/DDBJ databases">
        <title>Genome sequencing of Methylobacterium variabile DSM 16961.</title>
        <authorList>
            <person name="Chaudhry V."/>
            <person name="Patil P.B."/>
        </authorList>
    </citation>
    <scope>NUCLEOTIDE SEQUENCE [LARGE SCALE GENOMIC DNA]</scope>
    <source>
        <strain evidence="2 3">DSM 16961</strain>
    </source>
</reference>
<comment type="caution">
    <text evidence="2">The sequence shown here is derived from an EMBL/GenBank/DDBJ whole genome shotgun (WGS) entry which is preliminary data.</text>
</comment>
<evidence type="ECO:0000313" key="3">
    <source>
        <dbReference type="Proteomes" id="UP000035955"/>
    </source>
</evidence>